<reference evidence="1 2" key="1">
    <citation type="journal article" date="2013" name="Mar. Genomics">
        <title>Expression of sulfatases in Rhodopirellula baltica and the diversity of sulfatases in the genus Rhodopirellula.</title>
        <authorList>
            <person name="Wegner C.E."/>
            <person name="Richter-Heitmann T."/>
            <person name="Klindworth A."/>
            <person name="Klockow C."/>
            <person name="Richter M."/>
            <person name="Achstetter T."/>
            <person name="Glockner F.O."/>
            <person name="Harder J."/>
        </authorList>
    </citation>
    <scope>NUCLEOTIDE SEQUENCE [LARGE SCALE GENOMIC DNA]</scope>
    <source>
        <strain evidence="1 2">SWK14</strain>
    </source>
</reference>
<accession>L7C9A8</accession>
<organism evidence="1 2">
    <name type="scientific">Rhodopirellula baltica SWK14</name>
    <dbReference type="NCBI Taxonomy" id="993516"/>
    <lineage>
        <taxon>Bacteria</taxon>
        <taxon>Pseudomonadati</taxon>
        <taxon>Planctomycetota</taxon>
        <taxon>Planctomycetia</taxon>
        <taxon>Pirellulales</taxon>
        <taxon>Pirellulaceae</taxon>
        <taxon>Rhodopirellula</taxon>
    </lineage>
</organism>
<proteinExistence type="predicted"/>
<dbReference type="Gene3D" id="3.40.30.10">
    <property type="entry name" value="Glutaredoxin"/>
    <property type="match status" value="1"/>
</dbReference>
<dbReference type="EMBL" id="AMWG01000184">
    <property type="protein sequence ID" value="ELP29696.1"/>
    <property type="molecule type" value="Genomic_DNA"/>
</dbReference>
<dbReference type="InterPro" id="IPR036249">
    <property type="entry name" value="Thioredoxin-like_sf"/>
</dbReference>
<comment type="caution">
    <text evidence="1">The sequence shown here is derived from an EMBL/GenBank/DDBJ whole genome shotgun (WGS) entry which is preliminary data.</text>
</comment>
<dbReference type="SUPFAM" id="SSF52833">
    <property type="entry name" value="Thioredoxin-like"/>
    <property type="match status" value="1"/>
</dbReference>
<protein>
    <submittedName>
        <fullName evidence="1">Thioredoxin</fullName>
    </submittedName>
</protein>
<evidence type="ECO:0000313" key="1">
    <source>
        <dbReference type="EMBL" id="ELP29696.1"/>
    </source>
</evidence>
<gene>
    <name evidence="1" type="ORF">RBSWK_06397</name>
</gene>
<dbReference type="AlphaFoldDB" id="L7C9A8"/>
<dbReference type="PATRIC" id="fig|993516.3.peg.6862"/>
<sequence length="96" mass="10429">MRWKVNHFAFFFKPFLERCITMSKAVFYHAGCPVCVSAEQTVADSLKGDVEKVHLGEQSGRVAEAEAAGVKSVPALVINGQPFHINHGADLSALKS</sequence>
<dbReference type="Proteomes" id="UP000010959">
    <property type="component" value="Unassembled WGS sequence"/>
</dbReference>
<evidence type="ECO:0000313" key="2">
    <source>
        <dbReference type="Proteomes" id="UP000010959"/>
    </source>
</evidence>
<name>L7C9A8_RHOBT</name>